<dbReference type="Proteomes" id="UP000887568">
    <property type="component" value="Unplaced"/>
</dbReference>
<evidence type="ECO:0000256" key="3">
    <source>
        <dbReference type="SAM" id="MobiDB-lite"/>
    </source>
</evidence>
<feature type="domain" description="CIDE-N" evidence="4">
    <location>
        <begin position="1"/>
        <end position="77"/>
    </location>
</feature>
<dbReference type="OMA" id="TICNSSR"/>
<dbReference type="InterPro" id="IPR003508">
    <property type="entry name" value="CIDE-N_dom"/>
</dbReference>
<organism evidence="5 6">
    <name type="scientific">Patiria miniata</name>
    <name type="common">Bat star</name>
    <name type="synonym">Asterina miniata</name>
    <dbReference type="NCBI Taxonomy" id="46514"/>
    <lineage>
        <taxon>Eukaryota</taxon>
        <taxon>Metazoa</taxon>
        <taxon>Echinodermata</taxon>
        <taxon>Eleutherozoa</taxon>
        <taxon>Asterozoa</taxon>
        <taxon>Asteroidea</taxon>
        <taxon>Valvatacea</taxon>
        <taxon>Valvatida</taxon>
        <taxon>Asterinidae</taxon>
        <taxon>Patiria</taxon>
    </lineage>
</organism>
<name>A0A914AML2_PATMI</name>
<dbReference type="PANTHER" id="PTHR12306">
    <property type="entry name" value="CELL DEATH ACTIVATOR CIDE"/>
    <property type="match status" value="1"/>
</dbReference>
<evidence type="ECO:0000313" key="6">
    <source>
        <dbReference type="Proteomes" id="UP000887568"/>
    </source>
</evidence>
<keyword evidence="1 2" id="KW-0053">Apoptosis</keyword>
<dbReference type="SUPFAM" id="SSF54277">
    <property type="entry name" value="CAD &amp; PB1 domains"/>
    <property type="match status" value="1"/>
</dbReference>
<evidence type="ECO:0000259" key="4">
    <source>
        <dbReference type="PROSITE" id="PS51135"/>
    </source>
</evidence>
<accession>A0A914AML2</accession>
<proteinExistence type="predicted"/>
<dbReference type="GO" id="GO:0006915">
    <property type="term" value="P:apoptotic process"/>
    <property type="evidence" value="ECO:0007669"/>
    <property type="project" value="UniProtKB-UniRule"/>
</dbReference>
<dbReference type="AlphaFoldDB" id="A0A914AML2"/>
<dbReference type="GeneID" id="119735354"/>
<keyword evidence="6" id="KW-1185">Reference proteome</keyword>
<evidence type="ECO:0000313" key="5">
    <source>
        <dbReference type="EnsemblMetazoa" id="XP_038064977.1"/>
    </source>
</evidence>
<dbReference type="Pfam" id="PF02017">
    <property type="entry name" value="CIDE-N"/>
    <property type="match status" value="1"/>
</dbReference>
<dbReference type="GO" id="GO:0042981">
    <property type="term" value="P:regulation of apoptotic process"/>
    <property type="evidence" value="ECO:0007669"/>
    <property type="project" value="TreeGrafter"/>
</dbReference>
<dbReference type="SMART" id="SM00266">
    <property type="entry name" value="CAD"/>
    <property type="match status" value="1"/>
</dbReference>
<reference evidence="5" key="1">
    <citation type="submission" date="2022-11" db="UniProtKB">
        <authorList>
            <consortium name="EnsemblMetazoa"/>
        </authorList>
    </citation>
    <scope>IDENTIFICATION</scope>
</reference>
<sequence length="516" mass="58333">MPVFKVWSSDRLSRKCIPATCYEELLNKAQQKFAFASSDLLAVVLEEDGTEIDDTESLMEFSKSILMILQPGQTWHRKTSTPPAELPSEEGKSHAPDEYSEIKLIDVDVGPSTSTKTFPAPTTACGISSRVTSATSLPSFSTTIQQHLKAGTEFQIWKEMIAEAAHYYTANFPNISSSSEYHDIGKKMHQEFPAIAREGEHAWSFFTKCLSQRIRHMRWASKKKTVPPKPAEVQGEKRGREDTNDQPRKSVRGAQLHISGHKSCTDAEYEEHLKELASQWDKGETRNVKHIKLLLSETFRRNEQWIRTLPDSQVHPILEKIPCYEDGAMVMHDFQLLLGETKFQAIQDNIIVFMDAVEKIMESKTEEAEPERMIPIISYVEKATAFEKGKGRKTRSIITMKEDIPDGDIKKELHTPRNEPPKLVIFTSNNKLQASFVVADGVSIMSEKGSTATAAILLLIGVYYLFDLEYPKTYSQLLGTLQNHVVKGVPYDGQKSAKFRMFQTALQRKLKAVAEN</sequence>
<dbReference type="Gene3D" id="3.10.20.10">
    <property type="match status" value="1"/>
</dbReference>
<protein>
    <recommendedName>
        <fullName evidence="4">CIDE-N domain-containing protein</fullName>
    </recommendedName>
</protein>
<dbReference type="OrthoDB" id="10043139at2759"/>
<dbReference type="RefSeq" id="XP_038064977.1">
    <property type="nucleotide sequence ID" value="XM_038209049.1"/>
</dbReference>
<dbReference type="EnsemblMetazoa" id="XM_038209049.1">
    <property type="protein sequence ID" value="XP_038064977.1"/>
    <property type="gene ID" value="LOC119735354"/>
</dbReference>
<dbReference type="PROSITE" id="PS51135">
    <property type="entry name" value="CIDE_N"/>
    <property type="match status" value="1"/>
</dbReference>
<dbReference type="PANTHER" id="PTHR12306:SF15">
    <property type="entry name" value="DNAATION FACTOR-RELATED PROTEIN 1, ISOFORM B-RELATED"/>
    <property type="match status" value="1"/>
</dbReference>
<feature type="region of interest" description="Disordered" evidence="3">
    <location>
        <begin position="221"/>
        <end position="252"/>
    </location>
</feature>
<feature type="region of interest" description="Disordered" evidence="3">
    <location>
        <begin position="75"/>
        <end position="97"/>
    </location>
</feature>
<evidence type="ECO:0000256" key="1">
    <source>
        <dbReference type="ARBA" id="ARBA00022703"/>
    </source>
</evidence>
<evidence type="ECO:0000256" key="2">
    <source>
        <dbReference type="PROSITE-ProRule" id="PRU00447"/>
    </source>
</evidence>
<feature type="compositionally biased region" description="Basic and acidic residues" evidence="3">
    <location>
        <begin position="234"/>
        <end position="248"/>
    </location>
</feature>